<accession>A0A9D4FIN3</accession>
<organism evidence="2 3">
    <name type="scientific">Dreissena polymorpha</name>
    <name type="common">Zebra mussel</name>
    <name type="synonym">Mytilus polymorpha</name>
    <dbReference type="NCBI Taxonomy" id="45954"/>
    <lineage>
        <taxon>Eukaryota</taxon>
        <taxon>Metazoa</taxon>
        <taxon>Spiralia</taxon>
        <taxon>Lophotrochozoa</taxon>
        <taxon>Mollusca</taxon>
        <taxon>Bivalvia</taxon>
        <taxon>Autobranchia</taxon>
        <taxon>Heteroconchia</taxon>
        <taxon>Euheterodonta</taxon>
        <taxon>Imparidentia</taxon>
        <taxon>Neoheterodontei</taxon>
        <taxon>Myida</taxon>
        <taxon>Dreissenoidea</taxon>
        <taxon>Dreissenidae</taxon>
        <taxon>Dreissena</taxon>
    </lineage>
</organism>
<evidence type="ECO:0000256" key="1">
    <source>
        <dbReference type="SAM" id="Phobius"/>
    </source>
</evidence>
<gene>
    <name evidence="2" type="ORF">DPMN_151958</name>
</gene>
<comment type="caution">
    <text evidence="2">The sequence shown here is derived from an EMBL/GenBank/DDBJ whole genome shotgun (WGS) entry which is preliminary data.</text>
</comment>
<sequence>MIFKKNDSQPVTIGFLVQENKRLSHLPILAATLCFLLTFAAVRELSPVASIGSKMADSFSSEP</sequence>
<keyword evidence="1" id="KW-0472">Membrane</keyword>
<reference evidence="2" key="1">
    <citation type="journal article" date="2019" name="bioRxiv">
        <title>The Genome of the Zebra Mussel, Dreissena polymorpha: A Resource for Invasive Species Research.</title>
        <authorList>
            <person name="McCartney M.A."/>
            <person name="Auch B."/>
            <person name="Kono T."/>
            <person name="Mallez S."/>
            <person name="Zhang Y."/>
            <person name="Obille A."/>
            <person name="Becker A."/>
            <person name="Abrahante J.E."/>
            <person name="Garbe J."/>
            <person name="Badalamenti J.P."/>
            <person name="Herman A."/>
            <person name="Mangelson H."/>
            <person name="Liachko I."/>
            <person name="Sullivan S."/>
            <person name="Sone E.D."/>
            <person name="Koren S."/>
            <person name="Silverstein K.A.T."/>
            <person name="Beckman K.B."/>
            <person name="Gohl D.M."/>
        </authorList>
    </citation>
    <scope>NUCLEOTIDE SEQUENCE</scope>
    <source>
        <strain evidence="2">Duluth1</strain>
        <tissue evidence="2">Whole animal</tissue>
    </source>
</reference>
<evidence type="ECO:0000313" key="2">
    <source>
        <dbReference type="EMBL" id="KAH3798359.1"/>
    </source>
</evidence>
<keyword evidence="1" id="KW-0812">Transmembrane</keyword>
<name>A0A9D4FIN3_DREPO</name>
<feature type="transmembrane region" description="Helical" evidence="1">
    <location>
        <begin position="26"/>
        <end position="45"/>
    </location>
</feature>
<proteinExistence type="predicted"/>
<evidence type="ECO:0000313" key="3">
    <source>
        <dbReference type="Proteomes" id="UP000828390"/>
    </source>
</evidence>
<keyword evidence="1" id="KW-1133">Transmembrane helix</keyword>
<keyword evidence="3" id="KW-1185">Reference proteome</keyword>
<dbReference type="AlphaFoldDB" id="A0A9D4FIN3"/>
<protein>
    <submittedName>
        <fullName evidence="2">Uncharacterized protein</fullName>
    </submittedName>
</protein>
<dbReference type="EMBL" id="JAIWYP010000007">
    <property type="protein sequence ID" value="KAH3798359.1"/>
    <property type="molecule type" value="Genomic_DNA"/>
</dbReference>
<dbReference type="Proteomes" id="UP000828390">
    <property type="component" value="Unassembled WGS sequence"/>
</dbReference>
<reference evidence="2" key="2">
    <citation type="submission" date="2020-11" db="EMBL/GenBank/DDBJ databases">
        <authorList>
            <person name="McCartney M.A."/>
            <person name="Auch B."/>
            <person name="Kono T."/>
            <person name="Mallez S."/>
            <person name="Becker A."/>
            <person name="Gohl D.M."/>
            <person name="Silverstein K.A.T."/>
            <person name="Koren S."/>
            <person name="Bechman K.B."/>
            <person name="Herman A."/>
            <person name="Abrahante J.E."/>
            <person name="Garbe J."/>
        </authorList>
    </citation>
    <scope>NUCLEOTIDE SEQUENCE</scope>
    <source>
        <strain evidence="2">Duluth1</strain>
        <tissue evidence="2">Whole animal</tissue>
    </source>
</reference>